<dbReference type="Proteomes" id="UP001367771">
    <property type="component" value="Unassembled WGS sequence"/>
</dbReference>
<evidence type="ECO:0000313" key="1">
    <source>
        <dbReference type="EMBL" id="MEI5688475.1"/>
    </source>
</evidence>
<reference evidence="1 2" key="1">
    <citation type="journal article" date="2013" name="Int. J. Syst. Evol. Microbiol.">
        <title>Sphingomonas kyungheensis sp. nov., a bacterium with ginsenoside-converting activity isolated from soil of a ginseng field.</title>
        <authorList>
            <person name="Son H.M."/>
            <person name="Yang J.E."/>
            <person name="Park Y."/>
            <person name="Han C.K."/>
            <person name="Kim S.G."/>
            <person name="Kook M."/>
            <person name="Yi T.H."/>
        </authorList>
    </citation>
    <scope>NUCLEOTIDE SEQUENCE [LARGE SCALE GENOMIC DNA]</scope>
    <source>
        <strain evidence="1 2">LMG 26582</strain>
    </source>
</reference>
<gene>
    <name evidence="1" type="ORF">V8201_15390</name>
</gene>
<organism evidence="1 2">
    <name type="scientific">Sphingomonas kyungheensis</name>
    <dbReference type="NCBI Taxonomy" id="1069987"/>
    <lineage>
        <taxon>Bacteria</taxon>
        <taxon>Pseudomonadati</taxon>
        <taxon>Pseudomonadota</taxon>
        <taxon>Alphaproteobacteria</taxon>
        <taxon>Sphingomonadales</taxon>
        <taxon>Sphingomonadaceae</taxon>
        <taxon>Sphingomonas</taxon>
    </lineage>
</organism>
<evidence type="ECO:0000313" key="2">
    <source>
        <dbReference type="Proteomes" id="UP001367771"/>
    </source>
</evidence>
<sequence length="76" mass="7988">MDTFRIPKAPAGSAIARLTLASATYGRGVTASLAIERTMQSTVSTASYDSVEEAEERSIAAARQQGAAIIVIDDRT</sequence>
<accession>A0ABU8H692</accession>
<comment type="caution">
    <text evidence="1">The sequence shown here is derived from an EMBL/GenBank/DDBJ whole genome shotgun (WGS) entry which is preliminary data.</text>
</comment>
<dbReference type="EMBL" id="JBBBDM010000009">
    <property type="protein sequence ID" value="MEI5688475.1"/>
    <property type="molecule type" value="Genomic_DNA"/>
</dbReference>
<dbReference type="RefSeq" id="WP_336545835.1">
    <property type="nucleotide sequence ID" value="NZ_JBBBDM010000009.1"/>
</dbReference>
<keyword evidence="2" id="KW-1185">Reference proteome</keyword>
<proteinExistence type="predicted"/>
<name>A0ABU8H692_9SPHN</name>
<protein>
    <submittedName>
        <fullName evidence="1">Uncharacterized protein</fullName>
    </submittedName>
</protein>